<protein>
    <submittedName>
        <fullName evidence="2">Uncharacterized protein</fullName>
    </submittedName>
</protein>
<comment type="caution">
    <text evidence="2">The sequence shown here is derived from an EMBL/GenBank/DDBJ whole genome shotgun (WGS) entry which is preliminary data.</text>
</comment>
<name>A0A4Y2KDP7_ARAVE</name>
<feature type="region of interest" description="Disordered" evidence="1">
    <location>
        <begin position="44"/>
        <end position="63"/>
    </location>
</feature>
<evidence type="ECO:0000313" key="3">
    <source>
        <dbReference type="Proteomes" id="UP000499080"/>
    </source>
</evidence>
<proteinExistence type="predicted"/>
<evidence type="ECO:0000256" key="1">
    <source>
        <dbReference type="SAM" id="MobiDB-lite"/>
    </source>
</evidence>
<dbReference type="Proteomes" id="UP000499080">
    <property type="component" value="Unassembled WGS sequence"/>
</dbReference>
<organism evidence="2 3">
    <name type="scientific">Araneus ventricosus</name>
    <name type="common">Orbweaver spider</name>
    <name type="synonym">Epeira ventricosa</name>
    <dbReference type="NCBI Taxonomy" id="182803"/>
    <lineage>
        <taxon>Eukaryota</taxon>
        <taxon>Metazoa</taxon>
        <taxon>Ecdysozoa</taxon>
        <taxon>Arthropoda</taxon>
        <taxon>Chelicerata</taxon>
        <taxon>Arachnida</taxon>
        <taxon>Araneae</taxon>
        <taxon>Araneomorphae</taxon>
        <taxon>Entelegynae</taxon>
        <taxon>Araneoidea</taxon>
        <taxon>Araneidae</taxon>
        <taxon>Araneus</taxon>
    </lineage>
</organism>
<dbReference type="PANTHER" id="PTHR46114:SF1">
    <property type="entry name" value="ZAD DOMAIN-CONTAINING PROTEIN"/>
    <property type="match status" value="1"/>
</dbReference>
<evidence type="ECO:0000313" key="2">
    <source>
        <dbReference type="EMBL" id="GBN00428.1"/>
    </source>
</evidence>
<dbReference type="EMBL" id="BGPR01004515">
    <property type="protein sequence ID" value="GBN00428.1"/>
    <property type="molecule type" value="Genomic_DNA"/>
</dbReference>
<reference evidence="2 3" key="1">
    <citation type="journal article" date="2019" name="Sci. Rep.">
        <title>Orb-weaving spider Araneus ventricosus genome elucidates the spidroin gene catalogue.</title>
        <authorList>
            <person name="Kono N."/>
            <person name="Nakamura H."/>
            <person name="Ohtoshi R."/>
            <person name="Moran D.A.P."/>
            <person name="Shinohara A."/>
            <person name="Yoshida Y."/>
            <person name="Fujiwara M."/>
            <person name="Mori M."/>
            <person name="Tomita M."/>
            <person name="Arakawa K."/>
        </authorList>
    </citation>
    <scope>NUCLEOTIDE SEQUENCE [LARGE SCALE GENOMIC DNA]</scope>
</reference>
<dbReference type="AlphaFoldDB" id="A0A4Y2KDP7"/>
<gene>
    <name evidence="2" type="ORF">AVEN_132884_1</name>
</gene>
<accession>A0A4Y2KDP7</accession>
<sequence length="154" mass="17655">MFENFNKLGCKLVPLYLRPVLQQHEGYIGTNLEIILSRGQMTRVAPEPASPSKHPHLSSEKTFSPDRFCDHQTRLHGGSLMESVIELGVLRLRERNHQDTANPILRCNMNLEVHFLHSHLESFPGNLDAVVEQQGGRFYKVTNDMEKMYKGRSN</sequence>
<keyword evidence="3" id="KW-1185">Reference proteome</keyword>
<dbReference type="PANTHER" id="PTHR46114">
    <property type="entry name" value="APPLE DOMAIN-CONTAINING PROTEIN"/>
    <property type="match status" value="1"/>
</dbReference>